<reference evidence="1 2" key="1">
    <citation type="submission" date="2019-08" db="EMBL/GenBank/DDBJ databases">
        <authorList>
            <person name="Liang Q."/>
        </authorList>
    </citation>
    <scope>NUCLEOTIDE SEQUENCE [LARGE SCALE GENOMIC DNA]</scope>
    <source>
        <strain evidence="1 2">V1718</strain>
    </source>
</reference>
<dbReference type="RefSeq" id="WP_146960024.1">
    <property type="nucleotide sequence ID" value="NZ_CP042467.1"/>
</dbReference>
<proteinExistence type="predicted"/>
<keyword evidence="2" id="KW-1185">Reference proteome</keyword>
<organism evidence="1 2">
    <name type="scientific">Microvenator marinus</name>
    <dbReference type="NCBI Taxonomy" id="2600177"/>
    <lineage>
        <taxon>Bacteria</taxon>
        <taxon>Deltaproteobacteria</taxon>
        <taxon>Bradymonadales</taxon>
        <taxon>Microvenatoraceae</taxon>
        <taxon>Microvenator</taxon>
    </lineage>
</organism>
<dbReference type="AlphaFoldDB" id="A0A5B8XQ25"/>
<dbReference type="Proteomes" id="UP000321595">
    <property type="component" value="Chromosome"/>
</dbReference>
<dbReference type="OrthoDB" id="5514753at2"/>
<evidence type="ECO:0000313" key="2">
    <source>
        <dbReference type="Proteomes" id="UP000321595"/>
    </source>
</evidence>
<dbReference type="CDD" id="cd03524">
    <property type="entry name" value="RPA2_OBF_family"/>
    <property type="match status" value="1"/>
</dbReference>
<protein>
    <submittedName>
        <fullName evidence="1">Uncharacterized protein</fullName>
    </submittedName>
</protein>
<sequence>MSITAATLRAVLPRQVATWMRSRGWEHLSTTPERYAQWKKRVEEGEYVLEQPINPNLRDYPQRLMEVLETLSVAEEMSIDLVLQEVRDSTFDIVRLRTTGPGIGEGRLPLELGPRLFQCTRDLLLAASCSAHDPRSVYRSRKPTSATEFMGKLKISPPEAGSFIITVHSPVPPQLQTTLAPDLSEVPFERKSTLMLASGISEALRAAERAGIEGDGSSFFEAADKGVSANLCEALAGFVDGDDITGLDVRFGWAASRSVSRETPTQLHLGADLSPYLREAASRLRQLAPTPDFELFGVVTKLQSEQPSEGGSVVVTGSVDSRMRRVIVELDGNAYERAIRAHEEGALVRCEGELRQERGRWELAHCRSISVVADQE</sequence>
<gene>
    <name evidence="1" type="ORF">FRD01_12250</name>
</gene>
<accession>A0A5B8XQ25</accession>
<dbReference type="EMBL" id="CP042467">
    <property type="protein sequence ID" value="QED27992.1"/>
    <property type="molecule type" value="Genomic_DNA"/>
</dbReference>
<dbReference type="KEGG" id="bbae:FRD01_12250"/>
<name>A0A5B8XQ25_9DELT</name>
<evidence type="ECO:0000313" key="1">
    <source>
        <dbReference type="EMBL" id="QED27992.1"/>
    </source>
</evidence>